<dbReference type="SUPFAM" id="SSF47384">
    <property type="entry name" value="Homodimeric domain of signal transducing histidine kinase"/>
    <property type="match status" value="1"/>
</dbReference>
<keyword evidence="9" id="KW-0812">Transmembrane</keyword>
<dbReference type="SUPFAM" id="SSF53850">
    <property type="entry name" value="Periplasmic binding protein-like II"/>
    <property type="match status" value="1"/>
</dbReference>
<dbReference type="Pfam" id="PF02518">
    <property type="entry name" value="HATPase_c"/>
    <property type="match status" value="1"/>
</dbReference>
<proteinExistence type="predicted"/>
<evidence type="ECO:0000256" key="7">
    <source>
        <dbReference type="ARBA" id="ARBA00023012"/>
    </source>
</evidence>
<reference evidence="12" key="1">
    <citation type="submission" date="2017-05" db="EMBL/GenBank/DDBJ databases">
        <title>Improved OligoMM genomes.</title>
        <authorList>
            <person name="Garzetti D."/>
        </authorList>
    </citation>
    <scope>NUCLEOTIDE SEQUENCE [LARGE SCALE GENOMIC DNA]</scope>
    <source>
        <strain evidence="12">YL45</strain>
    </source>
</reference>
<dbReference type="Gene3D" id="3.40.190.10">
    <property type="entry name" value="Periplasmic binding protein-like II"/>
    <property type="match status" value="2"/>
</dbReference>
<dbReference type="Gene3D" id="3.30.565.10">
    <property type="entry name" value="Histidine kinase-like ATPase, C-terminal domain"/>
    <property type="match status" value="1"/>
</dbReference>
<dbReference type="SMART" id="SM00387">
    <property type="entry name" value="HATPase_c"/>
    <property type="match status" value="1"/>
</dbReference>
<keyword evidence="8" id="KW-0175">Coiled coil</keyword>
<keyword evidence="5 11" id="KW-0418">Kinase</keyword>
<feature type="transmembrane region" description="Helical" evidence="9">
    <location>
        <begin position="315"/>
        <end position="333"/>
    </location>
</feature>
<organism evidence="11 12">
    <name type="scientific">Turicimonas muris</name>
    <dbReference type="NCBI Taxonomy" id="1796652"/>
    <lineage>
        <taxon>Bacteria</taxon>
        <taxon>Pseudomonadati</taxon>
        <taxon>Pseudomonadota</taxon>
        <taxon>Betaproteobacteria</taxon>
        <taxon>Burkholderiales</taxon>
        <taxon>Sutterellaceae</taxon>
        <taxon>Turicimonas</taxon>
    </lineage>
</organism>
<evidence type="ECO:0000313" key="12">
    <source>
        <dbReference type="Proteomes" id="UP000214610"/>
    </source>
</evidence>
<keyword evidence="3" id="KW-0808">Transferase</keyword>
<evidence type="ECO:0000256" key="9">
    <source>
        <dbReference type="SAM" id="Phobius"/>
    </source>
</evidence>
<dbReference type="GeneID" id="78362395"/>
<evidence type="ECO:0000256" key="3">
    <source>
        <dbReference type="ARBA" id="ARBA00022679"/>
    </source>
</evidence>
<dbReference type="InterPro" id="IPR036097">
    <property type="entry name" value="HisK_dim/P_sf"/>
</dbReference>
<dbReference type="EC" id="2.7.13.3" evidence="2"/>
<dbReference type="SUPFAM" id="SSF55874">
    <property type="entry name" value="ATPase domain of HSP90 chaperone/DNA topoisomerase II/histidine kinase"/>
    <property type="match status" value="1"/>
</dbReference>
<dbReference type="InterPro" id="IPR003594">
    <property type="entry name" value="HATPase_dom"/>
</dbReference>
<dbReference type="Pfam" id="PF00512">
    <property type="entry name" value="HisKA"/>
    <property type="match status" value="1"/>
</dbReference>
<evidence type="ECO:0000256" key="6">
    <source>
        <dbReference type="ARBA" id="ARBA00022840"/>
    </source>
</evidence>
<dbReference type="PANTHER" id="PTHR43065">
    <property type="entry name" value="SENSOR HISTIDINE KINASE"/>
    <property type="match status" value="1"/>
</dbReference>
<dbReference type="GO" id="GO:0005524">
    <property type="term" value="F:ATP binding"/>
    <property type="evidence" value="ECO:0007669"/>
    <property type="project" value="UniProtKB-KW"/>
</dbReference>
<gene>
    <name evidence="11" type="ORF">ADH67_04120</name>
</gene>
<keyword evidence="12" id="KW-1185">Reference proteome</keyword>
<evidence type="ECO:0000313" key="11">
    <source>
        <dbReference type="EMBL" id="OXE50196.1"/>
    </source>
</evidence>
<dbReference type="AlphaFoldDB" id="A0A227KR80"/>
<dbReference type="PROSITE" id="PS50109">
    <property type="entry name" value="HIS_KIN"/>
    <property type="match status" value="1"/>
</dbReference>
<keyword evidence="7" id="KW-0902">Two-component regulatory system</keyword>
<keyword evidence="9" id="KW-1133">Transmembrane helix</keyword>
<sequence length="601" mass="67278">MGQRFVLVLKSLSVILLFLIAFEVKGNVDLSEKETIRIGLLTTRDPNFFIDTFGPTIADLRRKFRNTRFVTQELSLDSLISEIKQNQLDFVIVPSGVYAFLERTYGAKLVASRARKEAQDCNYSAGAAIIARKKDKKISSLEDLKGAKIAASSPDNFDDWQIPLGELKKINIREEELRKHTIFTNFEIPDVATLVATGHADVGFLPVCELEQLMAMGFFSPDTFKVINKKDNDGLSCVHSTDLFPGIVFAALPTAKSTDVKKLTMALLSMSSKKSNNNVWEVANKFDGVTKLYESLGIKPFVRDLSWKEFFLKNAYYFAVLLLCIFFLIVHVLRTEVLVKKKTAQLRDALAKKMELEKQSKEAQEKLLQLERGGVVSQMSAMFAHEVRQPVETLLNYAEGLRYYLATLGKEDKIVGEAIDAISIEAKRVSQIVGRVRSYVRTNKRTRQPCRISEIINSALKTFSHSPKSINVKFSLEVPSDLVVEGDPLELELVFINLFRNASDAMKEQQEKRIVVTAEKRGGDKVACIVEDFGPKLTAVELDNLNHPMKTTKKDGLGLGLGLCNHIVLAHGGHLDFEPKEKCGLRAEIVLPLVSEKEALC</sequence>
<dbReference type="Pfam" id="PF12974">
    <property type="entry name" value="Phosphonate-bd"/>
    <property type="match status" value="1"/>
</dbReference>
<name>A0A227KR80_9BURK</name>
<protein>
    <recommendedName>
        <fullName evidence="2">histidine kinase</fullName>
        <ecNumber evidence="2">2.7.13.3</ecNumber>
    </recommendedName>
</protein>
<feature type="domain" description="Histidine kinase" evidence="10">
    <location>
        <begin position="382"/>
        <end position="595"/>
    </location>
</feature>
<dbReference type="Gene3D" id="1.10.287.130">
    <property type="match status" value="1"/>
</dbReference>
<evidence type="ECO:0000256" key="4">
    <source>
        <dbReference type="ARBA" id="ARBA00022741"/>
    </source>
</evidence>
<dbReference type="SMART" id="SM00388">
    <property type="entry name" value="HisKA"/>
    <property type="match status" value="1"/>
</dbReference>
<evidence type="ECO:0000256" key="8">
    <source>
        <dbReference type="SAM" id="Coils"/>
    </source>
</evidence>
<evidence type="ECO:0000259" key="10">
    <source>
        <dbReference type="PROSITE" id="PS50109"/>
    </source>
</evidence>
<dbReference type="RefSeq" id="WP_066594627.1">
    <property type="nucleotide sequence ID" value="NZ_CAJTBZ010000016.1"/>
</dbReference>
<evidence type="ECO:0000256" key="5">
    <source>
        <dbReference type="ARBA" id="ARBA00022777"/>
    </source>
</evidence>
<keyword evidence="9" id="KW-0472">Membrane</keyword>
<dbReference type="Proteomes" id="UP000214610">
    <property type="component" value="Unassembled WGS sequence"/>
</dbReference>
<keyword evidence="6" id="KW-0067">ATP-binding</keyword>
<comment type="catalytic activity">
    <reaction evidence="1">
        <text>ATP + protein L-histidine = ADP + protein N-phospho-L-histidine.</text>
        <dbReference type="EC" id="2.7.13.3"/>
    </reaction>
</comment>
<evidence type="ECO:0000256" key="1">
    <source>
        <dbReference type="ARBA" id="ARBA00000085"/>
    </source>
</evidence>
<feature type="coiled-coil region" evidence="8">
    <location>
        <begin position="339"/>
        <end position="373"/>
    </location>
</feature>
<dbReference type="EMBL" id="NHMP01000002">
    <property type="protein sequence ID" value="OXE50196.1"/>
    <property type="molecule type" value="Genomic_DNA"/>
</dbReference>
<dbReference type="CDD" id="cd00082">
    <property type="entry name" value="HisKA"/>
    <property type="match status" value="1"/>
</dbReference>
<evidence type="ECO:0000256" key="2">
    <source>
        <dbReference type="ARBA" id="ARBA00012438"/>
    </source>
</evidence>
<accession>A0A227KR80</accession>
<comment type="caution">
    <text evidence="11">The sequence shown here is derived from an EMBL/GenBank/DDBJ whole genome shotgun (WGS) entry which is preliminary data.</text>
</comment>
<keyword evidence="4" id="KW-0547">Nucleotide-binding</keyword>
<dbReference type="PANTHER" id="PTHR43065:SF46">
    <property type="entry name" value="C4-DICARBOXYLATE TRANSPORT SENSOR PROTEIN DCTB"/>
    <property type="match status" value="1"/>
</dbReference>
<dbReference type="InterPro" id="IPR036890">
    <property type="entry name" value="HATPase_C_sf"/>
</dbReference>
<dbReference type="InterPro" id="IPR005467">
    <property type="entry name" value="His_kinase_dom"/>
</dbReference>
<dbReference type="InterPro" id="IPR003661">
    <property type="entry name" value="HisK_dim/P_dom"/>
</dbReference>
<dbReference type="GO" id="GO:0000155">
    <property type="term" value="F:phosphorelay sensor kinase activity"/>
    <property type="evidence" value="ECO:0007669"/>
    <property type="project" value="InterPro"/>
</dbReference>